<keyword evidence="7 9" id="KW-0808">Transferase</keyword>
<feature type="binding site" evidence="9">
    <location>
        <position position="123"/>
    </location>
    <ligand>
        <name>S-adenosyl-L-methionine</name>
        <dbReference type="ChEBI" id="CHEBI:59789"/>
    </ligand>
</feature>
<dbReference type="PANTHER" id="PTHR10259">
    <property type="entry name" value="THIOPURINE S-METHYLTRANSFERASE"/>
    <property type="match status" value="1"/>
</dbReference>
<keyword evidence="8 9" id="KW-0949">S-adenosyl-L-methionine</keyword>
<evidence type="ECO:0000256" key="9">
    <source>
        <dbReference type="HAMAP-Rule" id="MF_00812"/>
    </source>
</evidence>
<dbReference type="RefSeq" id="WP_167080676.1">
    <property type="nucleotide sequence ID" value="NZ_VVIW01000028.1"/>
</dbReference>
<evidence type="ECO:0000256" key="1">
    <source>
        <dbReference type="ARBA" id="ARBA00000903"/>
    </source>
</evidence>
<dbReference type="PIRSF" id="PIRSF023956">
    <property type="entry name" value="Thiopurine_S-methyltransferase"/>
    <property type="match status" value="1"/>
</dbReference>
<dbReference type="Pfam" id="PF05724">
    <property type="entry name" value="TPMT"/>
    <property type="match status" value="1"/>
</dbReference>
<comment type="catalytic activity">
    <reaction evidence="1 9">
        <text>S-adenosyl-L-methionine + a thiopurine = S-adenosyl-L-homocysteine + a thiopurine S-methylether.</text>
        <dbReference type="EC" id="2.1.1.67"/>
    </reaction>
</comment>
<evidence type="ECO:0000256" key="8">
    <source>
        <dbReference type="ARBA" id="ARBA00022691"/>
    </source>
</evidence>
<dbReference type="NCBIfam" id="TIGR03840">
    <property type="entry name" value="TMPT_Se_Te"/>
    <property type="match status" value="1"/>
</dbReference>
<comment type="similarity">
    <text evidence="3 9">Belongs to the class I-like SAM-binding methyltransferase superfamily. TPMT family.</text>
</comment>
<dbReference type="InterPro" id="IPR029063">
    <property type="entry name" value="SAM-dependent_MTases_sf"/>
</dbReference>
<protein>
    <recommendedName>
        <fullName evidence="4 9">Thiopurine S-methyltransferase</fullName>
        <ecNumber evidence="4 9">2.1.1.67</ecNumber>
    </recommendedName>
    <alternativeName>
        <fullName evidence="9">Thiopurine methyltransferase</fullName>
    </alternativeName>
</protein>
<sequence>MDEQFWHRKWASNEIAFHEGAPNRLMLAHIGRLGLAPGSRVFVPLCGKSLDLHWLLAQGHRVAGIELSRLAIDQLFASLGVTPMVSSAGELLHYHAQDIDIFVGDIFSLSGELLGAVDAVYDRAALVALPEPMRAPYAAHVTHLARQAPQLLICYQYDQAIMAGPPFSIGDEEVRQRYGHAYALTLLDKAEVAGGFKGRFPALEAVWLLA</sequence>
<evidence type="ECO:0000256" key="3">
    <source>
        <dbReference type="ARBA" id="ARBA00008145"/>
    </source>
</evidence>
<evidence type="ECO:0000256" key="2">
    <source>
        <dbReference type="ARBA" id="ARBA00004496"/>
    </source>
</evidence>
<dbReference type="PANTHER" id="PTHR10259:SF11">
    <property type="entry name" value="THIOPURINE S-METHYLTRANSFERASE"/>
    <property type="match status" value="1"/>
</dbReference>
<reference evidence="10 11" key="1">
    <citation type="submission" date="2019-09" db="EMBL/GenBank/DDBJ databases">
        <title>Taxonomy of Antarctic Massilia spp.: description of Massilia rubra sp. nov., Massilia aquatica sp. nov., Massilia mucilaginosa sp. nov., Massilia frigida sp. nov. isolated from streams, lakes and regoliths.</title>
        <authorList>
            <person name="Holochova P."/>
            <person name="Sedlacek I."/>
            <person name="Kralova S."/>
            <person name="Maslanova I."/>
            <person name="Busse H.-J."/>
            <person name="Stankova E."/>
            <person name="Vrbovska V."/>
            <person name="Kovarovic V."/>
            <person name="Bartak M."/>
            <person name="Svec P."/>
            <person name="Pantucek R."/>
        </authorList>
    </citation>
    <scope>NUCLEOTIDE SEQUENCE [LARGE SCALE GENOMIC DNA]</scope>
    <source>
        <strain evidence="10 11">CCM 8693</strain>
    </source>
</reference>
<evidence type="ECO:0000256" key="6">
    <source>
        <dbReference type="ARBA" id="ARBA00022603"/>
    </source>
</evidence>
<feature type="binding site" evidence="9">
    <location>
        <position position="45"/>
    </location>
    <ligand>
        <name>S-adenosyl-L-methionine</name>
        <dbReference type="ChEBI" id="CHEBI:59789"/>
    </ligand>
</feature>
<dbReference type="InterPro" id="IPR008854">
    <property type="entry name" value="TPMT"/>
</dbReference>
<gene>
    <name evidence="10" type="primary">tmpT</name>
    <name evidence="9" type="synonym">tpm</name>
    <name evidence="10" type="ORF">F1609_29165</name>
</gene>
<dbReference type="GO" id="GO:0032259">
    <property type="term" value="P:methylation"/>
    <property type="evidence" value="ECO:0007669"/>
    <property type="project" value="UniProtKB-KW"/>
</dbReference>
<dbReference type="EMBL" id="VVIW01000028">
    <property type="protein sequence ID" value="NHZ44205.1"/>
    <property type="molecule type" value="Genomic_DNA"/>
</dbReference>
<evidence type="ECO:0000313" key="10">
    <source>
        <dbReference type="EMBL" id="NHZ44205.1"/>
    </source>
</evidence>
<evidence type="ECO:0000313" key="11">
    <source>
        <dbReference type="Proteomes" id="UP000819052"/>
    </source>
</evidence>
<dbReference type="GO" id="GO:0008119">
    <property type="term" value="F:thiopurine S-methyltransferase activity"/>
    <property type="evidence" value="ECO:0007669"/>
    <property type="project" value="UniProtKB-EC"/>
</dbReference>
<keyword evidence="11" id="KW-1185">Reference proteome</keyword>
<dbReference type="PROSITE" id="PS51585">
    <property type="entry name" value="SAM_MT_TPMT"/>
    <property type="match status" value="1"/>
</dbReference>
<dbReference type="Gene3D" id="3.40.50.150">
    <property type="entry name" value="Vaccinia Virus protein VP39"/>
    <property type="match status" value="1"/>
</dbReference>
<accession>A0ABX0MIH6</accession>
<feature type="binding site" evidence="9">
    <location>
        <position position="10"/>
    </location>
    <ligand>
        <name>S-adenosyl-L-methionine</name>
        <dbReference type="ChEBI" id="CHEBI:59789"/>
    </ligand>
</feature>
<comment type="caution">
    <text evidence="10">The sequence shown here is derived from an EMBL/GenBank/DDBJ whole genome shotgun (WGS) entry which is preliminary data.</text>
</comment>
<organism evidence="10 11">
    <name type="scientific">Massilia aquatica</name>
    <dbReference type="NCBI Taxonomy" id="2609000"/>
    <lineage>
        <taxon>Bacteria</taxon>
        <taxon>Pseudomonadati</taxon>
        <taxon>Pseudomonadota</taxon>
        <taxon>Betaproteobacteria</taxon>
        <taxon>Burkholderiales</taxon>
        <taxon>Oxalobacteraceae</taxon>
        <taxon>Telluria group</taxon>
        <taxon>Massilia</taxon>
    </lineage>
</organism>
<evidence type="ECO:0000256" key="5">
    <source>
        <dbReference type="ARBA" id="ARBA00022490"/>
    </source>
</evidence>
<dbReference type="Proteomes" id="UP000819052">
    <property type="component" value="Unassembled WGS sequence"/>
</dbReference>
<comment type="subcellular location">
    <subcellularLocation>
        <location evidence="2 9">Cytoplasm</location>
    </subcellularLocation>
</comment>
<name>A0ABX0MIH6_9BURK</name>
<keyword evidence="5 9" id="KW-0963">Cytoplasm</keyword>
<dbReference type="HAMAP" id="MF_00812">
    <property type="entry name" value="Thiopur_methtran"/>
    <property type="match status" value="1"/>
</dbReference>
<dbReference type="InterPro" id="IPR022474">
    <property type="entry name" value="Thiopur_S-MeTfrase_Se/Te_detox"/>
</dbReference>
<feature type="binding site" evidence="9">
    <location>
        <position position="66"/>
    </location>
    <ligand>
        <name>S-adenosyl-L-methionine</name>
        <dbReference type="ChEBI" id="CHEBI:59789"/>
    </ligand>
</feature>
<evidence type="ECO:0000256" key="4">
    <source>
        <dbReference type="ARBA" id="ARBA00011905"/>
    </source>
</evidence>
<keyword evidence="6 9" id="KW-0489">Methyltransferase</keyword>
<dbReference type="NCBIfam" id="NF009732">
    <property type="entry name" value="PRK13255.1"/>
    <property type="match status" value="1"/>
</dbReference>
<proteinExistence type="inferred from homology"/>
<dbReference type="InterPro" id="IPR025835">
    <property type="entry name" value="Thiopurine_S-MeTrfase"/>
</dbReference>
<dbReference type="EC" id="2.1.1.67" evidence="4 9"/>
<dbReference type="SUPFAM" id="SSF53335">
    <property type="entry name" value="S-adenosyl-L-methionine-dependent methyltransferases"/>
    <property type="match status" value="1"/>
</dbReference>
<evidence type="ECO:0000256" key="7">
    <source>
        <dbReference type="ARBA" id="ARBA00022679"/>
    </source>
</evidence>